<organism evidence="3 4">
    <name type="scientific">Dipteronia dyeriana</name>
    <dbReference type="NCBI Taxonomy" id="168575"/>
    <lineage>
        <taxon>Eukaryota</taxon>
        <taxon>Viridiplantae</taxon>
        <taxon>Streptophyta</taxon>
        <taxon>Embryophyta</taxon>
        <taxon>Tracheophyta</taxon>
        <taxon>Spermatophyta</taxon>
        <taxon>Magnoliopsida</taxon>
        <taxon>eudicotyledons</taxon>
        <taxon>Gunneridae</taxon>
        <taxon>Pentapetalae</taxon>
        <taxon>rosids</taxon>
        <taxon>malvids</taxon>
        <taxon>Sapindales</taxon>
        <taxon>Sapindaceae</taxon>
        <taxon>Hippocastanoideae</taxon>
        <taxon>Acereae</taxon>
        <taxon>Dipteronia</taxon>
    </lineage>
</organism>
<dbReference type="PANTHER" id="PTHR47864">
    <property type="entry name" value="TRANSMEMBRANE PROTEIN"/>
    <property type="match status" value="1"/>
</dbReference>
<feature type="domain" description="At2g29880-like C-terminal" evidence="2">
    <location>
        <begin position="172"/>
        <end position="216"/>
    </location>
</feature>
<reference evidence="3" key="1">
    <citation type="journal article" date="2023" name="Plant J.">
        <title>Genome sequences and population genomics provide insights into the demographic history, inbreeding, and mutation load of two 'living fossil' tree species of Dipteronia.</title>
        <authorList>
            <person name="Feng Y."/>
            <person name="Comes H.P."/>
            <person name="Chen J."/>
            <person name="Zhu S."/>
            <person name="Lu R."/>
            <person name="Zhang X."/>
            <person name="Li P."/>
            <person name="Qiu J."/>
            <person name="Olsen K.M."/>
            <person name="Qiu Y."/>
        </authorList>
    </citation>
    <scope>NUCLEOTIDE SEQUENCE</scope>
    <source>
        <strain evidence="3">KIB01</strain>
    </source>
</reference>
<protein>
    <recommendedName>
        <fullName evidence="2">At2g29880-like C-terminal domain-containing protein</fullName>
    </recommendedName>
</protein>
<feature type="region of interest" description="Disordered" evidence="1">
    <location>
        <begin position="110"/>
        <end position="151"/>
    </location>
</feature>
<comment type="caution">
    <text evidence="3">The sequence shown here is derived from an EMBL/GenBank/DDBJ whole genome shotgun (WGS) entry which is preliminary data.</text>
</comment>
<dbReference type="Pfam" id="PF24769">
    <property type="entry name" value="At2g29880_C"/>
    <property type="match status" value="1"/>
</dbReference>
<evidence type="ECO:0000256" key="1">
    <source>
        <dbReference type="SAM" id="MobiDB-lite"/>
    </source>
</evidence>
<dbReference type="EMBL" id="JANJYI010000001">
    <property type="protein sequence ID" value="KAK2663417.1"/>
    <property type="molecule type" value="Genomic_DNA"/>
</dbReference>
<feature type="compositionally biased region" description="Polar residues" evidence="1">
    <location>
        <begin position="110"/>
        <end position="122"/>
    </location>
</feature>
<dbReference type="InterPro" id="IPR056253">
    <property type="entry name" value="At2g29880-like_C"/>
</dbReference>
<accession>A0AAE0CU08</accession>
<keyword evidence="4" id="KW-1185">Reference proteome</keyword>
<sequence length="220" mass="25567">MRHSFGYGWDPVTKELIATDEVWEDYLKSYPTHKNYRTYTFLDYEDMRIAIENGTVVGIHLIGLGDDTNVRTFRVEENKEGILDDLIYDLDTGTFVTDQQELLYQSLSPMNPTSPLPSQSMSLEVPPTTRKRNRTEYKGKSGSFETNNTQPDAIDKLNHTIDSIVTREHSSWDLIKEIPNLDNYARFKAFKLLNTRAKKIEFSKMALEERCELIFYEFIG</sequence>
<proteinExistence type="predicted"/>
<evidence type="ECO:0000259" key="2">
    <source>
        <dbReference type="Pfam" id="PF24769"/>
    </source>
</evidence>
<name>A0AAE0CU08_9ROSI</name>
<dbReference type="Proteomes" id="UP001280121">
    <property type="component" value="Unassembled WGS sequence"/>
</dbReference>
<evidence type="ECO:0000313" key="4">
    <source>
        <dbReference type="Proteomes" id="UP001280121"/>
    </source>
</evidence>
<dbReference type="InterPro" id="IPR055314">
    <property type="entry name" value="At2g29880-like"/>
</dbReference>
<gene>
    <name evidence="3" type="ORF">Ddye_001991</name>
</gene>
<dbReference type="AlphaFoldDB" id="A0AAE0CU08"/>
<dbReference type="PANTHER" id="PTHR47864:SF2">
    <property type="entry name" value="MYB_SANT-LIKE DNA-BINDING DOMAIN PROTEIN"/>
    <property type="match status" value="1"/>
</dbReference>
<evidence type="ECO:0000313" key="3">
    <source>
        <dbReference type="EMBL" id="KAK2663417.1"/>
    </source>
</evidence>